<feature type="domain" description="Helicase C-terminal" evidence="14">
    <location>
        <begin position="252"/>
        <end position="427"/>
    </location>
</feature>
<dbReference type="GO" id="GO:0006310">
    <property type="term" value="P:DNA recombination"/>
    <property type="evidence" value="ECO:0007669"/>
    <property type="project" value="InterPro"/>
</dbReference>
<dbReference type="Gene3D" id="3.40.50.300">
    <property type="entry name" value="P-loop containing nucleotide triphosphate hydrolases"/>
    <property type="match status" value="2"/>
</dbReference>
<evidence type="ECO:0000256" key="9">
    <source>
        <dbReference type="ARBA" id="ARBA00023125"/>
    </source>
</evidence>
<comment type="similarity">
    <text evidence="12">Belongs to the helicase family. PriA subfamily.</text>
</comment>
<evidence type="ECO:0000259" key="14">
    <source>
        <dbReference type="PROSITE" id="PS51194"/>
    </source>
</evidence>
<sequence>MTAINAIQAALGRFQPFLLDGVTGSGKTEVYIQLIAQVIASGQQALVIVPEIGLTPQLQTRFTSRLPGVTVVLHSALKASDRARNWEQAALGTATLVLGTRSAIFVPLPRLALIVVDEEHDMSLKQQDGFRYSARDVAVRRAQLVGCPIILGSATPALETLHNAQRQRYDWLQLPRRAGVAQPPKISLLDIRQQPLRAGLSMVLRERMQTELAAGNQILLFLNRRGYAPVLICHACGWIGNCPQCDVRLTLHLSPRKFWCHHCGRVQPVPQHCPSCKSADLRMIGRGTERLEEELQPLFPDATIARIDSDSTQRRGELKRLLSAVARGEVQIVLGTQMLAKGHDFPRVTLVGILDLDGVLYASDFRAPERAAQLIMQVAGRAGRAERPGRVILQTRHPEHALLQSLLRSGYRGFVAEALREREDTELPPFTHLALLRADATDALIPMEFLSEAKRLALALPETEHIFILGPAPSPLVRRVGRYHAQLLVQCADRMRLQRFLNQWGGVLQKLKRGKDLHWSMDVDPILFS</sequence>
<dbReference type="GO" id="GO:0005524">
    <property type="term" value="F:ATP binding"/>
    <property type="evidence" value="ECO:0007669"/>
    <property type="project" value="UniProtKB-UniRule"/>
</dbReference>
<evidence type="ECO:0000256" key="4">
    <source>
        <dbReference type="ARBA" id="ARBA00022741"/>
    </source>
</evidence>
<dbReference type="InterPro" id="IPR027417">
    <property type="entry name" value="P-loop_NTPase"/>
</dbReference>
<feature type="binding site" evidence="12">
    <location>
        <position position="242"/>
    </location>
    <ligand>
        <name>Zn(2+)</name>
        <dbReference type="ChEBI" id="CHEBI:29105"/>
        <label>2</label>
    </ligand>
</feature>
<dbReference type="GO" id="GO:0006269">
    <property type="term" value="P:DNA replication, synthesis of primer"/>
    <property type="evidence" value="ECO:0007669"/>
    <property type="project" value="UniProtKB-KW"/>
</dbReference>
<dbReference type="CDD" id="cd18804">
    <property type="entry name" value="SF2_C_priA"/>
    <property type="match status" value="1"/>
</dbReference>
<dbReference type="GO" id="GO:1990077">
    <property type="term" value="C:primosome complex"/>
    <property type="evidence" value="ECO:0007669"/>
    <property type="project" value="UniProtKB-UniRule"/>
</dbReference>
<dbReference type="GO" id="GO:0003677">
    <property type="term" value="F:DNA binding"/>
    <property type="evidence" value="ECO:0007669"/>
    <property type="project" value="UniProtKB-UniRule"/>
</dbReference>
<evidence type="ECO:0000256" key="10">
    <source>
        <dbReference type="ARBA" id="ARBA00023235"/>
    </source>
</evidence>
<reference evidence="15 16" key="1">
    <citation type="submission" date="2018-01" db="EMBL/GenBank/DDBJ databases">
        <title>The complete genome sequence of Chromatium okenii LaCa, a purple sulfur bacterium with a turbulent life.</title>
        <authorList>
            <person name="Luedin S.M."/>
            <person name="Liechti N."/>
            <person name="Storelli N."/>
            <person name="Danza F."/>
            <person name="Wittwer M."/>
            <person name="Pothier J.F."/>
            <person name="Tonolla M.A."/>
        </authorList>
    </citation>
    <scope>NUCLEOTIDE SEQUENCE [LARGE SCALE GENOMIC DNA]</scope>
    <source>
        <strain evidence="15 16">LaCa</strain>
    </source>
</reference>
<evidence type="ECO:0000256" key="1">
    <source>
        <dbReference type="ARBA" id="ARBA00022515"/>
    </source>
</evidence>
<keyword evidence="8 12" id="KW-0067">ATP-binding</keyword>
<feature type="domain" description="Helicase ATP-binding" evidence="13">
    <location>
        <begin position="8"/>
        <end position="174"/>
    </location>
</feature>
<dbReference type="Pfam" id="PF18319">
    <property type="entry name" value="Zn_ribbon_PriA"/>
    <property type="match status" value="1"/>
</dbReference>
<comment type="function">
    <text evidence="12">Initiates the restart of stalled replication forks, which reloads the replicative helicase on sites other than the origin of replication. Recognizes and binds to abandoned replication forks and remodels them to uncover a helicase loading site. Promotes assembly of the primosome at these replication forks.</text>
</comment>
<dbReference type="GO" id="GO:0016887">
    <property type="term" value="F:ATP hydrolysis activity"/>
    <property type="evidence" value="ECO:0007669"/>
    <property type="project" value="RHEA"/>
</dbReference>
<feature type="binding site" evidence="12">
    <location>
        <position position="236"/>
    </location>
    <ligand>
        <name>Zn(2+)</name>
        <dbReference type="ChEBI" id="CHEBI:29105"/>
        <label>1</label>
    </ligand>
</feature>
<evidence type="ECO:0000256" key="7">
    <source>
        <dbReference type="ARBA" id="ARBA00022833"/>
    </source>
</evidence>
<dbReference type="PANTHER" id="PTHR30580:SF0">
    <property type="entry name" value="PRIMOSOMAL PROTEIN N"/>
    <property type="match status" value="1"/>
</dbReference>
<dbReference type="SMART" id="SM00487">
    <property type="entry name" value="DEXDc"/>
    <property type="match status" value="1"/>
</dbReference>
<evidence type="ECO:0000256" key="8">
    <source>
        <dbReference type="ARBA" id="ARBA00022840"/>
    </source>
</evidence>
<gene>
    <name evidence="12" type="primary">priA</name>
    <name evidence="15" type="ORF">CXB77_15725</name>
</gene>
<dbReference type="NCBIfam" id="TIGR00595">
    <property type="entry name" value="priA"/>
    <property type="match status" value="1"/>
</dbReference>
<dbReference type="PROSITE" id="PS51194">
    <property type="entry name" value="HELICASE_CTER"/>
    <property type="match status" value="1"/>
</dbReference>
<evidence type="ECO:0000256" key="3">
    <source>
        <dbReference type="ARBA" id="ARBA00022723"/>
    </source>
</evidence>
<feature type="binding site" evidence="12">
    <location>
        <position position="260"/>
    </location>
    <ligand>
        <name>Zn(2+)</name>
        <dbReference type="ChEBI" id="CHEBI:29105"/>
        <label>2</label>
    </ligand>
</feature>
<dbReference type="Pfam" id="PF00270">
    <property type="entry name" value="DEAD"/>
    <property type="match status" value="1"/>
</dbReference>
<accession>A0A2S7XPZ6</accession>
<evidence type="ECO:0000256" key="11">
    <source>
        <dbReference type="ARBA" id="ARBA00048988"/>
    </source>
</evidence>
<dbReference type="AlphaFoldDB" id="A0A2S7XPZ6"/>
<keyword evidence="2 12" id="KW-0235">DNA replication</keyword>
<comment type="catalytic activity">
    <reaction evidence="11 12">
        <text>ATP + H2O = ADP + phosphate + H(+)</text>
        <dbReference type="Rhea" id="RHEA:13065"/>
        <dbReference type="ChEBI" id="CHEBI:15377"/>
        <dbReference type="ChEBI" id="CHEBI:15378"/>
        <dbReference type="ChEBI" id="CHEBI:30616"/>
        <dbReference type="ChEBI" id="CHEBI:43474"/>
        <dbReference type="ChEBI" id="CHEBI:456216"/>
        <dbReference type="EC" id="5.6.2.4"/>
    </reaction>
</comment>
<keyword evidence="4 12" id="KW-0547">Nucleotide-binding</keyword>
<keyword evidence="1 12" id="KW-0639">Primosome</keyword>
<dbReference type="Pfam" id="PF18074">
    <property type="entry name" value="PriA_C"/>
    <property type="match status" value="1"/>
</dbReference>
<evidence type="ECO:0000313" key="15">
    <source>
        <dbReference type="EMBL" id="PQJ95810.1"/>
    </source>
</evidence>
<comment type="cofactor">
    <cofactor evidence="12">
        <name>Zn(2+)</name>
        <dbReference type="ChEBI" id="CHEBI:29105"/>
    </cofactor>
    <text evidence="12">Binds 2 zinc ions per subunit.</text>
</comment>
<keyword evidence="7 12" id="KW-0862">Zinc</keyword>
<evidence type="ECO:0000256" key="5">
    <source>
        <dbReference type="ARBA" id="ARBA00022801"/>
    </source>
</evidence>
<proteinExistence type="inferred from homology"/>
<evidence type="ECO:0000256" key="12">
    <source>
        <dbReference type="HAMAP-Rule" id="MF_00983"/>
    </source>
</evidence>
<keyword evidence="10 12" id="KW-0413">Isomerase</keyword>
<dbReference type="PANTHER" id="PTHR30580">
    <property type="entry name" value="PRIMOSOMAL PROTEIN N"/>
    <property type="match status" value="1"/>
</dbReference>
<dbReference type="InterPro" id="IPR040498">
    <property type="entry name" value="PriA_CRR"/>
</dbReference>
<dbReference type="InterPro" id="IPR011545">
    <property type="entry name" value="DEAD/DEAH_box_helicase_dom"/>
</dbReference>
<protein>
    <recommendedName>
        <fullName evidence="12">Replication restart protein PriA</fullName>
    </recommendedName>
    <alternativeName>
        <fullName evidence="12">ATP-dependent DNA helicase PriA</fullName>
        <ecNumber evidence="12">5.6.2.4</ecNumber>
    </alternativeName>
    <alternativeName>
        <fullName evidence="12">DNA 3'-5' helicase PriA</fullName>
    </alternativeName>
</protein>
<evidence type="ECO:0000259" key="13">
    <source>
        <dbReference type="PROSITE" id="PS51192"/>
    </source>
</evidence>
<feature type="binding site" evidence="12">
    <location>
        <position position="245"/>
    </location>
    <ligand>
        <name>Zn(2+)</name>
        <dbReference type="ChEBI" id="CHEBI:29105"/>
        <label>2</label>
    </ligand>
</feature>
<dbReference type="InterPro" id="IPR005259">
    <property type="entry name" value="PriA"/>
</dbReference>
<keyword evidence="3 12" id="KW-0479">Metal-binding</keyword>
<dbReference type="GO" id="GO:0043138">
    <property type="term" value="F:3'-5' DNA helicase activity"/>
    <property type="evidence" value="ECO:0007669"/>
    <property type="project" value="UniProtKB-EC"/>
</dbReference>
<dbReference type="PROSITE" id="PS51192">
    <property type="entry name" value="HELICASE_ATP_BIND_1"/>
    <property type="match status" value="1"/>
</dbReference>
<feature type="binding site" evidence="12">
    <location>
        <position position="273"/>
    </location>
    <ligand>
        <name>Zn(2+)</name>
        <dbReference type="ChEBI" id="CHEBI:29105"/>
        <label>1</label>
    </ligand>
</feature>
<dbReference type="EMBL" id="PPGH01000037">
    <property type="protein sequence ID" value="PQJ95810.1"/>
    <property type="molecule type" value="Genomic_DNA"/>
</dbReference>
<dbReference type="CDD" id="cd17929">
    <property type="entry name" value="DEXHc_priA"/>
    <property type="match status" value="1"/>
</dbReference>
<dbReference type="EC" id="5.6.2.4" evidence="12"/>
<dbReference type="InterPro" id="IPR041236">
    <property type="entry name" value="PriA_C"/>
</dbReference>
<comment type="caution">
    <text evidence="15">The sequence shown here is derived from an EMBL/GenBank/DDBJ whole genome shotgun (WGS) entry which is preliminary data.</text>
</comment>
<dbReference type="Proteomes" id="UP000239936">
    <property type="component" value="Unassembled WGS sequence"/>
</dbReference>
<dbReference type="InterPro" id="IPR014001">
    <property type="entry name" value="Helicase_ATP-bd"/>
</dbReference>
<feature type="binding site" evidence="12">
    <location>
        <position position="276"/>
    </location>
    <ligand>
        <name>Zn(2+)</name>
        <dbReference type="ChEBI" id="CHEBI:29105"/>
        <label>1</label>
    </ligand>
</feature>
<evidence type="ECO:0000256" key="6">
    <source>
        <dbReference type="ARBA" id="ARBA00022806"/>
    </source>
</evidence>
<organism evidence="15 16">
    <name type="scientific">Chromatium okenii</name>
    <dbReference type="NCBI Taxonomy" id="61644"/>
    <lineage>
        <taxon>Bacteria</taxon>
        <taxon>Pseudomonadati</taxon>
        <taxon>Pseudomonadota</taxon>
        <taxon>Gammaproteobacteria</taxon>
        <taxon>Chromatiales</taxon>
        <taxon>Chromatiaceae</taxon>
        <taxon>Chromatium</taxon>
    </lineage>
</organism>
<comment type="catalytic activity">
    <reaction evidence="12">
        <text>Couples ATP hydrolysis with the unwinding of duplex DNA by translocating in the 3'-5' direction.</text>
        <dbReference type="EC" id="5.6.2.4"/>
    </reaction>
</comment>
<keyword evidence="5 12" id="KW-0378">Hydrolase</keyword>
<dbReference type="Pfam" id="PF00271">
    <property type="entry name" value="Helicase_C"/>
    <property type="match status" value="1"/>
</dbReference>
<dbReference type="InterPro" id="IPR001650">
    <property type="entry name" value="Helicase_C-like"/>
</dbReference>
<dbReference type="HAMAP" id="MF_00983">
    <property type="entry name" value="PriA"/>
    <property type="match status" value="1"/>
</dbReference>
<feature type="binding site" evidence="12">
    <location>
        <position position="263"/>
    </location>
    <ligand>
        <name>Zn(2+)</name>
        <dbReference type="ChEBI" id="CHEBI:29105"/>
        <label>2</label>
    </ligand>
</feature>
<dbReference type="NCBIfam" id="NF004067">
    <property type="entry name" value="PRK05580.1-4"/>
    <property type="match status" value="1"/>
</dbReference>
<keyword evidence="9 12" id="KW-0238">DNA-binding</keyword>
<evidence type="ECO:0000256" key="2">
    <source>
        <dbReference type="ARBA" id="ARBA00022705"/>
    </source>
</evidence>
<feature type="binding site" evidence="12">
    <location>
        <position position="233"/>
    </location>
    <ligand>
        <name>Zn(2+)</name>
        <dbReference type="ChEBI" id="CHEBI:29105"/>
        <label>1</label>
    </ligand>
</feature>
<dbReference type="SUPFAM" id="SSF52540">
    <property type="entry name" value="P-loop containing nucleoside triphosphate hydrolases"/>
    <property type="match status" value="1"/>
</dbReference>
<comment type="subunit">
    <text evidence="12">Component of the replication restart primosome.</text>
</comment>
<dbReference type="GO" id="GO:0006302">
    <property type="term" value="P:double-strand break repair"/>
    <property type="evidence" value="ECO:0007669"/>
    <property type="project" value="InterPro"/>
</dbReference>
<dbReference type="GO" id="GO:0006270">
    <property type="term" value="P:DNA replication initiation"/>
    <property type="evidence" value="ECO:0007669"/>
    <property type="project" value="TreeGrafter"/>
</dbReference>
<dbReference type="GO" id="GO:0008270">
    <property type="term" value="F:zinc ion binding"/>
    <property type="evidence" value="ECO:0007669"/>
    <property type="project" value="UniProtKB-UniRule"/>
</dbReference>
<dbReference type="SMART" id="SM00490">
    <property type="entry name" value="HELICc"/>
    <property type="match status" value="1"/>
</dbReference>
<name>A0A2S7XPZ6_9GAMM</name>
<dbReference type="FunFam" id="3.40.50.300:FF:000489">
    <property type="entry name" value="Primosome assembly protein PriA"/>
    <property type="match status" value="1"/>
</dbReference>
<evidence type="ECO:0000313" key="16">
    <source>
        <dbReference type="Proteomes" id="UP000239936"/>
    </source>
</evidence>
<keyword evidence="6 12" id="KW-0347">Helicase</keyword>
<keyword evidence="16" id="KW-1185">Reference proteome</keyword>